<gene>
    <name evidence="2" type="ORF">GCM10009727_90920</name>
</gene>
<accession>A0ABN3AHB0</accession>
<sequence length="199" mass="21188">MNGRALLVRGGTAVVGTALLAAAMWVHTMRPQVDAKEMDPIRNGGKVGQVVSNRMFSVRVDEVKAARSLAPELSFGNQPAIGTDGIYLAVRIRVKSQREPLRLGTAMLETPGGYRYRYDPRVGPSSDVPDMEPMIWAPGTLLFELPKKRLQGAHLVVGTGGLLPQLSAAADIDLGIGKSDAEALISGAADRYDPEAATP</sequence>
<evidence type="ECO:0008006" key="4">
    <source>
        <dbReference type="Google" id="ProtNLM"/>
    </source>
</evidence>
<evidence type="ECO:0000313" key="2">
    <source>
        <dbReference type="EMBL" id="GAA2168828.1"/>
    </source>
</evidence>
<feature type="transmembrane region" description="Helical" evidence="1">
    <location>
        <begin position="6"/>
        <end position="26"/>
    </location>
</feature>
<organism evidence="2 3">
    <name type="scientific">Actinomadura napierensis</name>
    <dbReference type="NCBI Taxonomy" id="267854"/>
    <lineage>
        <taxon>Bacteria</taxon>
        <taxon>Bacillati</taxon>
        <taxon>Actinomycetota</taxon>
        <taxon>Actinomycetes</taxon>
        <taxon>Streptosporangiales</taxon>
        <taxon>Thermomonosporaceae</taxon>
        <taxon>Actinomadura</taxon>
    </lineage>
</organism>
<keyword evidence="1" id="KW-1133">Transmembrane helix</keyword>
<evidence type="ECO:0000313" key="3">
    <source>
        <dbReference type="Proteomes" id="UP001501020"/>
    </source>
</evidence>
<dbReference type="EMBL" id="BAAAMR010000163">
    <property type="protein sequence ID" value="GAA2168828.1"/>
    <property type="molecule type" value="Genomic_DNA"/>
</dbReference>
<keyword evidence="1" id="KW-0472">Membrane</keyword>
<reference evidence="2 3" key="1">
    <citation type="journal article" date="2019" name="Int. J. Syst. Evol. Microbiol.">
        <title>The Global Catalogue of Microorganisms (GCM) 10K type strain sequencing project: providing services to taxonomists for standard genome sequencing and annotation.</title>
        <authorList>
            <consortium name="The Broad Institute Genomics Platform"/>
            <consortium name="The Broad Institute Genome Sequencing Center for Infectious Disease"/>
            <person name="Wu L."/>
            <person name="Ma J."/>
        </authorList>
    </citation>
    <scope>NUCLEOTIDE SEQUENCE [LARGE SCALE GENOMIC DNA]</scope>
    <source>
        <strain evidence="2 3">JCM 13850</strain>
    </source>
</reference>
<dbReference type="RefSeq" id="WP_344283487.1">
    <property type="nucleotide sequence ID" value="NZ_BAAAMR010000163.1"/>
</dbReference>
<protein>
    <recommendedName>
        <fullName evidence="4">DUF4352 domain-containing protein</fullName>
    </recommendedName>
</protein>
<name>A0ABN3AHB0_9ACTN</name>
<dbReference type="Proteomes" id="UP001501020">
    <property type="component" value="Unassembled WGS sequence"/>
</dbReference>
<comment type="caution">
    <text evidence="2">The sequence shown here is derived from an EMBL/GenBank/DDBJ whole genome shotgun (WGS) entry which is preliminary data.</text>
</comment>
<proteinExistence type="predicted"/>
<keyword evidence="3" id="KW-1185">Reference proteome</keyword>
<evidence type="ECO:0000256" key="1">
    <source>
        <dbReference type="SAM" id="Phobius"/>
    </source>
</evidence>
<keyword evidence="1" id="KW-0812">Transmembrane</keyword>